<organism evidence="1 2">
    <name type="scientific">Choristoneura fumiferana</name>
    <name type="common">Spruce budworm moth</name>
    <name type="synonym">Archips fumiferana</name>
    <dbReference type="NCBI Taxonomy" id="7141"/>
    <lineage>
        <taxon>Eukaryota</taxon>
        <taxon>Metazoa</taxon>
        <taxon>Ecdysozoa</taxon>
        <taxon>Arthropoda</taxon>
        <taxon>Hexapoda</taxon>
        <taxon>Insecta</taxon>
        <taxon>Pterygota</taxon>
        <taxon>Neoptera</taxon>
        <taxon>Endopterygota</taxon>
        <taxon>Lepidoptera</taxon>
        <taxon>Glossata</taxon>
        <taxon>Ditrysia</taxon>
        <taxon>Tortricoidea</taxon>
        <taxon>Tortricidae</taxon>
        <taxon>Tortricinae</taxon>
        <taxon>Choristoneura</taxon>
    </lineage>
</organism>
<proteinExistence type="predicted"/>
<keyword evidence="2" id="KW-1185">Reference proteome</keyword>
<evidence type="ECO:0000313" key="2">
    <source>
        <dbReference type="Proteomes" id="UP001064048"/>
    </source>
</evidence>
<protein>
    <submittedName>
        <fullName evidence="1">Uncharacterized protein</fullName>
    </submittedName>
</protein>
<reference evidence="1 2" key="1">
    <citation type="journal article" date="2022" name="Genome Biol. Evol.">
        <title>The Spruce Budworm Genome: Reconstructing the Evolutionary History of Antifreeze Proteins.</title>
        <authorList>
            <person name="Beliveau C."/>
            <person name="Gagne P."/>
            <person name="Picq S."/>
            <person name="Vernygora O."/>
            <person name="Keeling C.I."/>
            <person name="Pinkney K."/>
            <person name="Doucet D."/>
            <person name="Wen F."/>
            <person name="Johnston J.S."/>
            <person name="Maaroufi H."/>
            <person name="Boyle B."/>
            <person name="Laroche J."/>
            <person name="Dewar K."/>
            <person name="Juretic N."/>
            <person name="Blackburn G."/>
            <person name="Nisole A."/>
            <person name="Brunet B."/>
            <person name="Brandao M."/>
            <person name="Lumley L."/>
            <person name="Duan J."/>
            <person name="Quan G."/>
            <person name="Lucarotti C.J."/>
            <person name="Roe A.D."/>
            <person name="Sperling F.A.H."/>
            <person name="Levesque R.C."/>
            <person name="Cusson M."/>
        </authorList>
    </citation>
    <scope>NUCLEOTIDE SEQUENCE [LARGE SCALE GENOMIC DNA]</scope>
    <source>
        <strain evidence="1">Glfc:IPQL:Cfum</strain>
    </source>
</reference>
<comment type="caution">
    <text evidence="1">The sequence shown here is derived from an EMBL/GenBank/DDBJ whole genome shotgun (WGS) entry which is preliminary data.</text>
</comment>
<gene>
    <name evidence="1" type="ORF">MSG28_003002</name>
</gene>
<evidence type="ECO:0000313" key="1">
    <source>
        <dbReference type="EMBL" id="KAI8424545.1"/>
    </source>
</evidence>
<dbReference type="Proteomes" id="UP001064048">
    <property type="component" value="Chromosome 4"/>
</dbReference>
<sequence length="67" mass="7402">METADRQANDGYINHGVTAVGYGVRDGTPYWIIKNSHGQDWGQAGYILLSALDNNCFTLDEPVYPIV</sequence>
<accession>A0ACC0JK85</accession>
<name>A0ACC0JK85_CHOFU</name>
<dbReference type="EMBL" id="CM046104">
    <property type="protein sequence ID" value="KAI8424545.1"/>
    <property type="molecule type" value="Genomic_DNA"/>
</dbReference>